<evidence type="ECO:0000313" key="3">
    <source>
        <dbReference type="Proteomes" id="UP000325780"/>
    </source>
</evidence>
<accession>A0A5N6TX91</accession>
<feature type="compositionally biased region" description="Basic and acidic residues" evidence="1">
    <location>
        <begin position="118"/>
        <end position="131"/>
    </location>
</feature>
<name>A0A5N6TX91_ASPAV</name>
<proteinExistence type="predicted"/>
<dbReference type="EMBL" id="ML742088">
    <property type="protein sequence ID" value="KAE8150699.1"/>
    <property type="molecule type" value="Genomic_DNA"/>
</dbReference>
<feature type="compositionally biased region" description="Basic residues" evidence="1">
    <location>
        <begin position="198"/>
        <end position="209"/>
    </location>
</feature>
<protein>
    <submittedName>
        <fullName evidence="2">Uncharacterized protein</fullName>
    </submittedName>
</protein>
<dbReference type="AlphaFoldDB" id="A0A5N6TX91"/>
<feature type="compositionally biased region" description="Basic residues" evidence="1">
    <location>
        <begin position="132"/>
        <end position="141"/>
    </location>
</feature>
<evidence type="ECO:0000256" key="1">
    <source>
        <dbReference type="SAM" id="MobiDB-lite"/>
    </source>
</evidence>
<evidence type="ECO:0000313" key="2">
    <source>
        <dbReference type="EMBL" id="KAE8150699.1"/>
    </source>
</evidence>
<dbReference type="OrthoDB" id="4509809at2759"/>
<reference evidence="2 3" key="1">
    <citation type="submission" date="2019-04" db="EMBL/GenBank/DDBJ databases">
        <title>Friends and foes A comparative genomics study of 23 Aspergillus species from section Flavi.</title>
        <authorList>
            <consortium name="DOE Joint Genome Institute"/>
            <person name="Kjaerbolling I."/>
            <person name="Vesth T."/>
            <person name="Frisvad J.C."/>
            <person name="Nybo J.L."/>
            <person name="Theobald S."/>
            <person name="Kildgaard S."/>
            <person name="Isbrandt T."/>
            <person name="Kuo A."/>
            <person name="Sato A."/>
            <person name="Lyhne E.K."/>
            <person name="Kogle M.E."/>
            <person name="Wiebenga A."/>
            <person name="Kun R.S."/>
            <person name="Lubbers R.J."/>
            <person name="Makela M.R."/>
            <person name="Barry K."/>
            <person name="Chovatia M."/>
            <person name="Clum A."/>
            <person name="Daum C."/>
            <person name="Haridas S."/>
            <person name="He G."/>
            <person name="LaButti K."/>
            <person name="Lipzen A."/>
            <person name="Mondo S."/>
            <person name="Riley R."/>
            <person name="Salamov A."/>
            <person name="Simmons B.A."/>
            <person name="Magnuson J.K."/>
            <person name="Henrissat B."/>
            <person name="Mortensen U.H."/>
            <person name="Larsen T.O."/>
            <person name="Devries R.P."/>
            <person name="Grigoriev I.V."/>
            <person name="Machida M."/>
            <person name="Baker S.E."/>
            <person name="Andersen M.R."/>
        </authorList>
    </citation>
    <scope>NUCLEOTIDE SEQUENCE [LARGE SCALE GENOMIC DNA]</scope>
    <source>
        <strain evidence="2 3">IBT 18842</strain>
    </source>
</reference>
<keyword evidence="3" id="KW-1185">Reference proteome</keyword>
<feature type="compositionally biased region" description="Polar residues" evidence="1">
    <location>
        <begin position="169"/>
        <end position="185"/>
    </location>
</feature>
<organism evidence="2 3">
    <name type="scientific">Aspergillus avenaceus</name>
    <dbReference type="NCBI Taxonomy" id="36643"/>
    <lineage>
        <taxon>Eukaryota</taxon>
        <taxon>Fungi</taxon>
        <taxon>Dikarya</taxon>
        <taxon>Ascomycota</taxon>
        <taxon>Pezizomycotina</taxon>
        <taxon>Eurotiomycetes</taxon>
        <taxon>Eurotiomycetidae</taxon>
        <taxon>Eurotiales</taxon>
        <taxon>Aspergillaceae</taxon>
        <taxon>Aspergillus</taxon>
        <taxon>Aspergillus subgen. Circumdati</taxon>
    </lineage>
</organism>
<feature type="region of interest" description="Disordered" evidence="1">
    <location>
        <begin position="48"/>
        <end position="209"/>
    </location>
</feature>
<feature type="compositionally biased region" description="Polar residues" evidence="1">
    <location>
        <begin position="147"/>
        <end position="159"/>
    </location>
</feature>
<gene>
    <name evidence="2" type="ORF">BDV25DRAFT_153996</name>
</gene>
<dbReference type="Proteomes" id="UP000325780">
    <property type="component" value="Unassembled WGS sequence"/>
</dbReference>
<feature type="compositionally biased region" description="Basic and acidic residues" evidence="1">
    <location>
        <begin position="53"/>
        <end position="71"/>
    </location>
</feature>
<sequence>MSSHIRMLNMVQKGVTRDDATFNLVSTMIEKTNRMITQFGVLKKQLQESSGNDWRRKSRSTDSRKRSRVESMDVESDVPVGAVQKPKRQRSDMLVPGHDEDVRNVTPVALETEDISEEVQRRLEIKEEKRQKREPKPRKRTRDSMESAGSPSSAGMTTMSRKKRVKPATSRTSLDGLRSQKNPGSFASEPGDQEQMGRPKRQKRLSGAS</sequence>